<gene>
    <name evidence="2" type="ORF">EHF44_16390</name>
    <name evidence="3" type="ORF">EHF44_16470</name>
</gene>
<dbReference type="Pfam" id="PF24722">
    <property type="entry name" value="DUF7674"/>
    <property type="match status" value="1"/>
</dbReference>
<evidence type="ECO:0000313" key="2">
    <source>
        <dbReference type="EMBL" id="AZG14872.1"/>
    </source>
</evidence>
<reference evidence="4" key="2">
    <citation type="submission" date="2018-11" db="EMBL/GenBank/DDBJ databases">
        <title>FDA dAtabase for Regulatory Grade micrObial Sequences (FDA-ARGOS): Supporting development and validation of Infectious Disease Dx tests.</title>
        <authorList>
            <person name="Goldberg B."/>
            <person name="Campos J."/>
            <person name="Tallon L."/>
            <person name="Sadzewicz L."/>
            <person name="Zhao X."/>
            <person name="Vavikolanu K."/>
            <person name="Mehta A."/>
            <person name="Aluvathingal J."/>
            <person name="Nadendla S."/>
            <person name="Geyer C."/>
            <person name="Nandy P."/>
            <person name="Yan Y."/>
            <person name="Sichtig H."/>
        </authorList>
    </citation>
    <scope>NUCLEOTIDE SEQUENCE [LARGE SCALE GENOMIC DNA]</scope>
    <source>
        <strain evidence="4">FDAARGOS_614</strain>
    </source>
</reference>
<dbReference type="EMBL" id="CP033969">
    <property type="protein sequence ID" value="AZG14872.1"/>
    <property type="molecule type" value="Genomic_DNA"/>
</dbReference>
<dbReference type="KEGG" id="cpau:EHF44_16470"/>
<sequence>MSTWQEFVTELIRCDVLSSARIQAIEEWGEDIPTTVLFGKLGKALAEHFDELNPDARTHIFQVIESGLITNDGALKAFVATGLLEALYLRASTGPGRWNRISDYLGPLSAAYLAEWERLHH</sequence>
<dbReference type="KEGG" id="cpau:EHF44_16390"/>
<dbReference type="Proteomes" id="UP000270411">
    <property type="component" value="Chromosome 1"/>
</dbReference>
<dbReference type="OrthoDB" id="8820143at2"/>
<dbReference type="EMBL" id="CP033969">
    <property type="protein sequence ID" value="AZG14886.1"/>
    <property type="molecule type" value="Genomic_DNA"/>
</dbReference>
<dbReference type="AlphaFoldDB" id="A0A3G8H3E1"/>
<evidence type="ECO:0000313" key="3">
    <source>
        <dbReference type="EMBL" id="AZG14886.1"/>
    </source>
</evidence>
<evidence type="ECO:0000313" key="4">
    <source>
        <dbReference type="Proteomes" id="UP000270411"/>
    </source>
</evidence>
<protein>
    <recommendedName>
        <fullName evidence="1">DUF7674 domain-containing protein</fullName>
    </recommendedName>
</protein>
<accession>A0A3G8H3E1</accession>
<reference evidence="3" key="1">
    <citation type="submission" date="2018-11" db="EMBL/GenBank/DDBJ databases">
        <title>FDA dAtabase for Regulatory Grade micrObial Sequences (FDA-ARGOS): Supporting development and validation of Infectious Disease Dx tests.</title>
        <authorList>
            <person name="Plongla R."/>
            <person name="Gilligan P."/>
            <person name="Tallon L.J."/>
            <person name="Sadzewicz L."/>
            <person name="Zhao X."/>
            <person name="Vavikolanu K."/>
            <person name="Mehta A."/>
            <person name="Aluvathingal J."/>
            <person name="Nadendla S."/>
            <person name="Geyer C."/>
            <person name="Nandy P."/>
            <person name="Yan Y."/>
            <person name="Sichtig H."/>
        </authorList>
    </citation>
    <scope>NUCLEOTIDE SEQUENCE</scope>
    <source>
        <strain evidence="3">FDAARGOS_614</strain>
    </source>
</reference>
<organism evidence="3 4">
    <name type="scientific">Cupriavidus pauculus</name>
    <dbReference type="NCBI Taxonomy" id="82633"/>
    <lineage>
        <taxon>Bacteria</taxon>
        <taxon>Pseudomonadati</taxon>
        <taxon>Pseudomonadota</taxon>
        <taxon>Betaproteobacteria</taxon>
        <taxon>Burkholderiales</taxon>
        <taxon>Burkholderiaceae</taxon>
        <taxon>Cupriavidus</taxon>
    </lineage>
</organism>
<name>A0A3G8H3E1_9BURK</name>
<dbReference type="RefSeq" id="WP_124684626.1">
    <property type="nucleotide sequence ID" value="NZ_CP033969.1"/>
</dbReference>
<proteinExistence type="predicted"/>
<evidence type="ECO:0000259" key="1">
    <source>
        <dbReference type="Pfam" id="PF24722"/>
    </source>
</evidence>
<feature type="domain" description="DUF7674" evidence="1">
    <location>
        <begin position="24"/>
        <end position="117"/>
    </location>
</feature>
<dbReference type="InterPro" id="IPR056091">
    <property type="entry name" value="DUF7674"/>
</dbReference>